<keyword evidence="2" id="KW-1185">Reference proteome</keyword>
<proteinExistence type="predicted"/>
<sequence length="40" mass="4812">MLTNSIYLQKITLFNIRFKKKEVILRPRNQLDTFISLISD</sequence>
<protein>
    <submittedName>
        <fullName evidence="1">Uncharacterized protein</fullName>
    </submittedName>
</protein>
<accession>A0ABY1J9T6</accession>
<comment type="caution">
    <text evidence="1">The sequence shown here is derived from an EMBL/GenBank/DDBJ whole genome shotgun (WGS) entry which is preliminary data.</text>
</comment>
<reference evidence="1 2" key="1">
    <citation type="submission" date="2016-11" db="EMBL/GenBank/DDBJ databases">
        <authorList>
            <person name="Varghese N."/>
            <person name="Submissions S."/>
        </authorList>
    </citation>
    <scope>NUCLEOTIDE SEQUENCE [LARGE SCALE GENOMIC DNA]</scope>
    <source>
        <strain evidence="1 2">DSM 6368</strain>
    </source>
</reference>
<evidence type="ECO:0000313" key="2">
    <source>
        <dbReference type="Proteomes" id="UP000184216"/>
    </source>
</evidence>
<gene>
    <name evidence="1" type="ORF">SAMN05444387_4658</name>
</gene>
<dbReference type="EMBL" id="FRBX01000008">
    <property type="protein sequence ID" value="SHN20361.1"/>
    <property type="molecule type" value="Genomic_DNA"/>
</dbReference>
<evidence type="ECO:0000313" key="1">
    <source>
        <dbReference type="EMBL" id="SHN20361.1"/>
    </source>
</evidence>
<name>A0ABY1J9T6_9FLAO</name>
<dbReference type="Proteomes" id="UP000184216">
    <property type="component" value="Unassembled WGS sequence"/>
</dbReference>
<organism evidence="1 2">
    <name type="scientific">Flavobacterium pectinovorum</name>
    <dbReference type="NCBI Taxonomy" id="29533"/>
    <lineage>
        <taxon>Bacteria</taxon>
        <taxon>Pseudomonadati</taxon>
        <taxon>Bacteroidota</taxon>
        <taxon>Flavobacteriia</taxon>
        <taxon>Flavobacteriales</taxon>
        <taxon>Flavobacteriaceae</taxon>
        <taxon>Flavobacterium</taxon>
    </lineage>
</organism>